<feature type="transmembrane region" description="Helical" evidence="1">
    <location>
        <begin position="74"/>
        <end position="96"/>
    </location>
</feature>
<dbReference type="GeneID" id="19202912"/>
<accession>A0A5M3MVB3</accession>
<keyword evidence="1" id="KW-1133">Transmembrane helix</keyword>
<protein>
    <submittedName>
        <fullName evidence="2">Uncharacterized protein</fullName>
    </submittedName>
</protein>
<dbReference type="AlphaFoldDB" id="A0A5M3MVB3"/>
<feature type="transmembrane region" description="Helical" evidence="1">
    <location>
        <begin position="26"/>
        <end position="46"/>
    </location>
</feature>
<comment type="caution">
    <text evidence="2">The sequence shown here is derived from an EMBL/GenBank/DDBJ whole genome shotgun (WGS) entry which is preliminary data.</text>
</comment>
<evidence type="ECO:0000313" key="2">
    <source>
        <dbReference type="EMBL" id="EIW82655.1"/>
    </source>
</evidence>
<evidence type="ECO:0000256" key="1">
    <source>
        <dbReference type="SAM" id="Phobius"/>
    </source>
</evidence>
<keyword evidence="1" id="KW-0812">Transmembrane</keyword>
<sequence>MVAIGEWLTGFMMFWRLNALWKDRPFVVYLNGAILMTWIAITSVAISRGFPVPHTPAVHACTGLARDILPGLGLASLVLNMVYDTTVLGFILVKTLSFRPHSNANTISRTLAADGLLYYVVVLVINIIWTVMLLEAPNGLKEASAPLKLLLTIAMGSRITLNLPKEHRKITYQGSRQPSRWENAPSLQLPAVALESLPRNDLTLSHYSSLPSEAL</sequence>
<dbReference type="OrthoDB" id="3354157at2759"/>
<proteinExistence type="predicted"/>
<feature type="transmembrane region" description="Helical" evidence="1">
    <location>
        <begin position="116"/>
        <end position="134"/>
    </location>
</feature>
<dbReference type="EMBL" id="JH711576">
    <property type="protein sequence ID" value="EIW82655.1"/>
    <property type="molecule type" value="Genomic_DNA"/>
</dbReference>
<organism evidence="2 3">
    <name type="scientific">Coniophora puteana (strain RWD-64-598)</name>
    <name type="common">Brown rot fungus</name>
    <dbReference type="NCBI Taxonomy" id="741705"/>
    <lineage>
        <taxon>Eukaryota</taxon>
        <taxon>Fungi</taxon>
        <taxon>Dikarya</taxon>
        <taxon>Basidiomycota</taxon>
        <taxon>Agaricomycotina</taxon>
        <taxon>Agaricomycetes</taxon>
        <taxon>Agaricomycetidae</taxon>
        <taxon>Boletales</taxon>
        <taxon>Coniophorineae</taxon>
        <taxon>Coniophoraceae</taxon>
        <taxon>Coniophora</taxon>
    </lineage>
</organism>
<evidence type="ECO:0000313" key="3">
    <source>
        <dbReference type="Proteomes" id="UP000053558"/>
    </source>
</evidence>
<dbReference type="KEGG" id="cput:CONPUDRAFT_151719"/>
<dbReference type="OMA" id="EANTHGM"/>
<reference evidence="3" key="1">
    <citation type="journal article" date="2012" name="Science">
        <title>The Paleozoic origin of enzymatic lignin decomposition reconstructed from 31 fungal genomes.</title>
        <authorList>
            <person name="Floudas D."/>
            <person name="Binder M."/>
            <person name="Riley R."/>
            <person name="Barry K."/>
            <person name="Blanchette R.A."/>
            <person name="Henrissat B."/>
            <person name="Martinez A.T."/>
            <person name="Otillar R."/>
            <person name="Spatafora J.W."/>
            <person name="Yadav J.S."/>
            <person name="Aerts A."/>
            <person name="Benoit I."/>
            <person name="Boyd A."/>
            <person name="Carlson A."/>
            <person name="Copeland A."/>
            <person name="Coutinho P.M."/>
            <person name="de Vries R.P."/>
            <person name="Ferreira P."/>
            <person name="Findley K."/>
            <person name="Foster B."/>
            <person name="Gaskell J."/>
            <person name="Glotzer D."/>
            <person name="Gorecki P."/>
            <person name="Heitman J."/>
            <person name="Hesse C."/>
            <person name="Hori C."/>
            <person name="Igarashi K."/>
            <person name="Jurgens J.A."/>
            <person name="Kallen N."/>
            <person name="Kersten P."/>
            <person name="Kohler A."/>
            <person name="Kuees U."/>
            <person name="Kumar T.K.A."/>
            <person name="Kuo A."/>
            <person name="LaButti K."/>
            <person name="Larrondo L.F."/>
            <person name="Lindquist E."/>
            <person name="Ling A."/>
            <person name="Lombard V."/>
            <person name="Lucas S."/>
            <person name="Lundell T."/>
            <person name="Martin R."/>
            <person name="McLaughlin D.J."/>
            <person name="Morgenstern I."/>
            <person name="Morin E."/>
            <person name="Murat C."/>
            <person name="Nagy L.G."/>
            <person name="Nolan M."/>
            <person name="Ohm R.A."/>
            <person name="Patyshakuliyeva A."/>
            <person name="Rokas A."/>
            <person name="Ruiz-Duenas F.J."/>
            <person name="Sabat G."/>
            <person name="Salamov A."/>
            <person name="Samejima M."/>
            <person name="Schmutz J."/>
            <person name="Slot J.C."/>
            <person name="St John F."/>
            <person name="Stenlid J."/>
            <person name="Sun H."/>
            <person name="Sun S."/>
            <person name="Syed K."/>
            <person name="Tsang A."/>
            <person name="Wiebenga A."/>
            <person name="Young D."/>
            <person name="Pisabarro A."/>
            <person name="Eastwood D.C."/>
            <person name="Martin F."/>
            <person name="Cullen D."/>
            <person name="Grigoriev I.V."/>
            <person name="Hibbett D.S."/>
        </authorList>
    </citation>
    <scope>NUCLEOTIDE SEQUENCE [LARGE SCALE GENOMIC DNA]</scope>
    <source>
        <strain evidence="3">RWD-64-598 SS2</strain>
    </source>
</reference>
<dbReference type="Proteomes" id="UP000053558">
    <property type="component" value="Unassembled WGS sequence"/>
</dbReference>
<keyword evidence="1" id="KW-0472">Membrane</keyword>
<dbReference type="RefSeq" id="XP_007766663.1">
    <property type="nucleotide sequence ID" value="XM_007768473.1"/>
</dbReference>
<gene>
    <name evidence="2" type="ORF">CONPUDRAFT_151719</name>
</gene>
<name>A0A5M3MVB3_CONPW</name>
<keyword evidence="3" id="KW-1185">Reference proteome</keyword>